<name>A0A3M4TPS6_9PSED</name>
<dbReference type="Pfam" id="PF21217">
    <property type="entry name" value="PaaA2"/>
    <property type="match status" value="1"/>
</dbReference>
<gene>
    <name evidence="2" type="ORF">ALP36_200038</name>
</gene>
<dbReference type="EMBL" id="RBTT01000200">
    <property type="protein sequence ID" value="RMU07908.1"/>
    <property type="molecule type" value="Genomic_DNA"/>
</dbReference>
<sequence length="64" mass="7242">MSTNLSPIVSEFETQEQADSYDRWFRAKVKASLANPGSGTPHDEVMARMDVIIDEAERTQREQA</sequence>
<protein>
    <recommendedName>
        <fullName evidence="1">Stability determinant domain-containing protein</fullName>
    </recommendedName>
</protein>
<dbReference type="InterPro" id="IPR048851">
    <property type="entry name" value="PaaA2_dom"/>
</dbReference>
<feature type="domain" description="Stability determinant" evidence="1">
    <location>
        <begin position="16"/>
        <end position="47"/>
    </location>
</feature>
<dbReference type="Gene3D" id="6.20.450.20">
    <property type="match status" value="1"/>
</dbReference>
<dbReference type="AlphaFoldDB" id="A0A3M4TPS6"/>
<dbReference type="RefSeq" id="WP_122285678.1">
    <property type="nucleotide sequence ID" value="NZ_RBRV01000344.1"/>
</dbReference>
<organism evidence="2 3">
    <name type="scientific">Pseudomonas syringae pv. coriandricola</name>
    <dbReference type="NCBI Taxonomy" id="264453"/>
    <lineage>
        <taxon>Bacteria</taxon>
        <taxon>Pseudomonadati</taxon>
        <taxon>Pseudomonadota</taxon>
        <taxon>Gammaproteobacteria</taxon>
        <taxon>Pseudomonadales</taxon>
        <taxon>Pseudomonadaceae</taxon>
        <taxon>Pseudomonas</taxon>
    </lineage>
</organism>
<accession>A0A3M4TPS6</accession>
<evidence type="ECO:0000259" key="1">
    <source>
        <dbReference type="Pfam" id="PF21217"/>
    </source>
</evidence>
<dbReference type="Proteomes" id="UP000274212">
    <property type="component" value="Unassembled WGS sequence"/>
</dbReference>
<evidence type="ECO:0000313" key="3">
    <source>
        <dbReference type="Proteomes" id="UP000274212"/>
    </source>
</evidence>
<reference evidence="2 3" key="1">
    <citation type="submission" date="2018-08" db="EMBL/GenBank/DDBJ databases">
        <title>Recombination of ecologically and evolutionarily significant loci maintains genetic cohesion in the Pseudomonas syringae species complex.</title>
        <authorList>
            <person name="Dillon M."/>
            <person name="Thakur S."/>
            <person name="Almeida R.N.D."/>
            <person name="Weir B.S."/>
            <person name="Guttman D.S."/>
        </authorList>
    </citation>
    <scope>NUCLEOTIDE SEQUENCE [LARGE SCALE GENOMIC DNA]</scope>
    <source>
        <strain evidence="2 3">ICMP 9829</strain>
    </source>
</reference>
<proteinExistence type="predicted"/>
<comment type="caution">
    <text evidence="2">The sequence shown here is derived from an EMBL/GenBank/DDBJ whole genome shotgun (WGS) entry which is preliminary data.</text>
</comment>
<evidence type="ECO:0000313" key="2">
    <source>
        <dbReference type="EMBL" id="RMU07908.1"/>
    </source>
</evidence>